<proteinExistence type="predicted"/>
<name>A0ACB9RAE5_9MYRT</name>
<reference evidence="2" key="1">
    <citation type="journal article" date="2023" name="Front. Plant Sci.">
        <title>Chromosomal-level genome assembly of Melastoma candidum provides insights into trichome evolution.</title>
        <authorList>
            <person name="Zhong Y."/>
            <person name="Wu W."/>
            <person name="Sun C."/>
            <person name="Zou P."/>
            <person name="Liu Y."/>
            <person name="Dai S."/>
            <person name="Zhou R."/>
        </authorList>
    </citation>
    <scope>NUCLEOTIDE SEQUENCE [LARGE SCALE GENOMIC DNA]</scope>
</reference>
<organism evidence="1 2">
    <name type="scientific">Melastoma candidum</name>
    <dbReference type="NCBI Taxonomy" id="119954"/>
    <lineage>
        <taxon>Eukaryota</taxon>
        <taxon>Viridiplantae</taxon>
        <taxon>Streptophyta</taxon>
        <taxon>Embryophyta</taxon>
        <taxon>Tracheophyta</taxon>
        <taxon>Spermatophyta</taxon>
        <taxon>Magnoliopsida</taxon>
        <taxon>eudicotyledons</taxon>
        <taxon>Gunneridae</taxon>
        <taxon>Pentapetalae</taxon>
        <taxon>rosids</taxon>
        <taxon>malvids</taxon>
        <taxon>Myrtales</taxon>
        <taxon>Melastomataceae</taxon>
        <taxon>Melastomatoideae</taxon>
        <taxon>Melastomateae</taxon>
        <taxon>Melastoma</taxon>
    </lineage>
</organism>
<gene>
    <name evidence="1" type="ORF">MLD38_013512</name>
</gene>
<accession>A0ACB9RAE5</accession>
<dbReference type="Proteomes" id="UP001057402">
    <property type="component" value="Chromosome 4"/>
</dbReference>
<comment type="caution">
    <text evidence="1">The sequence shown here is derived from an EMBL/GenBank/DDBJ whole genome shotgun (WGS) entry which is preliminary data.</text>
</comment>
<evidence type="ECO:0000313" key="2">
    <source>
        <dbReference type="Proteomes" id="UP001057402"/>
    </source>
</evidence>
<dbReference type="EMBL" id="CM042883">
    <property type="protein sequence ID" value="KAI4375665.1"/>
    <property type="molecule type" value="Genomic_DNA"/>
</dbReference>
<keyword evidence="2" id="KW-1185">Reference proteome</keyword>
<protein>
    <submittedName>
        <fullName evidence="1">Uncharacterized protein</fullName>
    </submittedName>
</protein>
<evidence type="ECO:0000313" key="1">
    <source>
        <dbReference type="EMBL" id="KAI4375665.1"/>
    </source>
</evidence>
<sequence length="162" mass="17980">MFWWFILWPNHSVKLTLFRSHVLHDQHWPGIPARPLETLQTVPGIIIRIPRVTPPPPKGGLSGKHVTKKRHPVAARIGLDRWRLNEWGQRELIRDLEGDVEGLLSGSSLLVKELVDEGGRRVFGQVPAFLTSIAEGGARGSTQNSTPGSLRRVVGLPSEGPM</sequence>